<protein>
    <submittedName>
        <fullName evidence="1">Uncharacterized protein</fullName>
    </submittedName>
</protein>
<organism evidence="1 3">
    <name type="scientific">Caenorhabditis briggsae</name>
    <dbReference type="NCBI Taxonomy" id="6238"/>
    <lineage>
        <taxon>Eukaryota</taxon>
        <taxon>Metazoa</taxon>
        <taxon>Ecdysozoa</taxon>
        <taxon>Nematoda</taxon>
        <taxon>Chromadorea</taxon>
        <taxon>Rhabditida</taxon>
        <taxon>Rhabditina</taxon>
        <taxon>Rhabditomorpha</taxon>
        <taxon>Rhabditoidea</taxon>
        <taxon>Rhabditidae</taxon>
        <taxon>Peloderinae</taxon>
        <taxon>Caenorhabditis</taxon>
    </lineage>
</organism>
<dbReference type="EMBL" id="CP092624">
    <property type="protein sequence ID" value="UMM36668.1"/>
    <property type="molecule type" value="Genomic_DNA"/>
</dbReference>
<evidence type="ECO:0000313" key="3">
    <source>
        <dbReference type="Proteomes" id="UP000827892"/>
    </source>
</evidence>
<gene>
    <name evidence="1" type="ORF">L3Y34_008891</name>
    <name evidence="2" type="ORF">L5515_008729</name>
</gene>
<proteinExistence type="predicted"/>
<dbReference type="Proteomes" id="UP000827892">
    <property type="component" value="Chromosome V"/>
</dbReference>
<evidence type="ECO:0000313" key="4">
    <source>
        <dbReference type="Proteomes" id="UP000829354"/>
    </source>
</evidence>
<reference evidence="2 4" key="2">
    <citation type="submission" date="2022-04" db="EMBL/GenBank/DDBJ databases">
        <title>Chromosome-level reference genomes for two strains of Caenorhabditis briggsae: an improved platform for comparative genomics.</title>
        <authorList>
            <person name="Stevens L."/>
            <person name="Andersen E."/>
        </authorList>
    </citation>
    <scope>NUCLEOTIDE SEQUENCE [LARGE SCALE GENOMIC DNA]</scope>
    <source>
        <strain evidence="2">VX34</strain>
        <tissue evidence="2">Whole-organism</tissue>
    </source>
</reference>
<keyword evidence="4" id="KW-1185">Reference proteome</keyword>
<accession>A0AAE9D1S2</accession>
<reference evidence="1 3" key="1">
    <citation type="submission" date="2022-02" db="EMBL/GenBank/DDBJ databases">
        <title>Chromosome-level reference genomes for two strains of Caenorhabditis briggsae: an improved platform for comparative genomics.</title>
        <authorList>
            <person name="Stevens L."/>
            <person name="Andersen E.C."/>
        </authorList>
    </citation>
    <scope>NUCLEOTIDE SEQUENCE [LARGE SCALE GENOMIC DNA]</scope>
    <source>
        <strain evidence="1">QX1410_ONT</strain>
        <tissue evidence="1">Whole-organism</tissue>
    </source>
</reference>
<sequence length="84" mass="9580">MTDGGWCWLEGQKEKTTTPRLTDECCESNTASSTLTNEKRMLVEHTRVCVKRNELVVDEWSFERMGIPNLFGILGRLERAVTSS</sequence>
<name>A0AAE9D1S2_CAEBR</name>
<evidence type="ECO:0000313" key="1">
    <source>
        <dbReference type="EMBL" id="ULT90899.1"/>
    </source>
</evidence>
<dbReference type="EMBL" id="CP090895">
    <property type="protein sequence ID" value="ULT90899.1"/>
    <property type="molecule type" value="Genomic_DNA"/>
</dbReference>
<evidence type="ECO:0000313" key="2">
    <source>
        <dbReference type="EMBL" id="UMM36668.1"/>
    </source>
</evidence>
<dbReference type="Proteomes" id="UP000829354">
    <property type="component" value="Chromosome V"/>
</dbReference>
<dbReference type="AlphaFoldDB" id="A0AAE9D1S2"/>